<accession>A0A1U9YGB3</accession>
<dbReference type="Pfam" id="PF04715">
    <property type="entry name" value="Anth_synt_I_N"/>
    <property type="match status" value="1"/>
</dbReference>
<feature type="domain" description="Anthranilate synthase component I N-terminal" evidence="10">
    <location>
        <begin position="107"/>
        <end position="261"/>
    </location>
</feature>
<dbReference type="Pfam" id="PF00425">
    <property type="entry name" value="Chorismate_bind"/>
    <property type="match status" value="1"/>
</dbReference>
<dbReference type="PANTHER" id="PTHR11236">
    <property type="entry name" value="AMINOBENZOATE/ANTHRANILATE SYNTHASE"/>
    <property type="match status" value="1"/>
</dbReference>
<name>A0A1U9YGB3_VITLA</name>
<evidence type="ECO:0000256" key="3">
    <source>
        <dbReference type="ARBA" id="ARBA00011653"/>
    </source>
</evidence>
<keyword evidence="5" id="KW-0028">Amino-acid biosynthesis</keyword>
<comment type="similarity">
    <text evidence="2">Belongs to the anthranilate synthase component I family.</text>
</comment>
<sequence>METLAASHRLLPANRRFDAAPTCGNSNCRATNVVFGNGRGLNGVSDNGRALTSGSLALVSSGRRWHAAACLSHSSPSLVFAADHSAKFFEAAKKGNLIPLHRSIFSDHLTPVLAYRCLVKEDDRDAPSFLYESVEPGFQSSNVGRYSVIGAQPTIEIVAKENMVTIMDHEAGSRTEEIVEDPMSIPRRMMEGWKPQLLDELPEAFCGGWVGYFSYDTVRYVEKKKLPFLSAPKDDRNLPDVHLGLYEDVLVFDHVKKQVFVIHWVRLDQYSSVEEAFNDGMNRLEALVSRVHDIVPPKLAAGSIKLQTGLFGPSLEKSTMTCDEYMKAVLEAKEHILAGDIFQIVLSQRFERRTFADPFEVYRALRIVNPSPYMTYLQARGCILVASSPEILTRVKKNKIINRPLAGTVRRGKTPKEDLMLENQLRNDEKQCAEHIMLVDLGRNDVGKVSKPGSVTVEKLMNIERYSHVMHISSTVTGELLDHLTSWDALRAALPVGTVSGAPKVKAMELIDQLEVTRRGPYSGGFGGISFSGDMDIALALRTIVFPSGSRFDTMFSYKDMNKRREWVAHLQAGAGIVADSVPADEQRECENKAAALARAIDLAESSFIEK</sequence>
<comment type="pathway">
    <text evidence="1">Amino-acid biosynthesis; L-tryptophan biosynthesis; L-tryptophan from chorismate: step 1/5.</text>
</comment>
<dbReference type="GO" id="GO:0004049">
    <property type="term" value="F:anthranilate synthase activity"/>
    <property type="evidence" value="ECO:0007669"/>
    <property type="project" value="UniProtKB-EC"/>
</dbReference>
<evidence type="ECO:0000256" key="5">
    <source>
        <dbReference type="ARBA" id="ARBA00022605"/>
    </source>
</evidence>
<keyword evidence="7" id="KW-0057">Aromatic amino acid biosynthesis</keyword>
<evidence type="ECO:0000256" key="4">
    <source>
        <dbReference type="ARBA" id="ARBA00012266"/>
    </source>
</evidence>
<evidence type="ECO:0000256" key="8">
    <source>
        <dbReference type="ARBA" id="ARBA00023239"/>
    </source>
</evidence>
<keyword evidence="8" id="KW-0456">Lyase</keyword>
<dbReference type="AlphaFoldDB" id="A0A1U9YGB3"/>
<dbReference type="PRINTS" id="PR00095">
    <property type="entry name" value="ANTSNTHASEI"/>
</dbReference>
<dbReference type="EMBL" id="KY652101">
    <property type="protein sequence ID" value="AQZ41270.1"/>
    <property type="molecule type" value="mRNA"/>
</dbReference>
<dbReference type="UniPathway" id="UPA00035">
    <property type="reaction ID" value="UER00040"/>
</dbReference>
<evidence type="ECO:0000256" key="2">
    <source>
        <dbReference type="ARBA" id="ARBA00009562"/>
    </source>
</evidence>
<dbReference type="InterPro" id="IPR015890">
    <property type="entry name" value="Chorismate_C"/>
</dbReference>
<organism evidence="11">
    <name type="scientific">Vitis labrusca</name>
    <name type="common">Concord grape</name>
    <dbReference type="NCBI Taxonomy" id="103355"/>
    <lineage>
        <taxon>Eukaryota</taxon>
        <taxon>Viridiplantae</taxon>
        <taxon>Streptophyta</taxon>
        <taxon>Embryophyta</taxon>
        <taxon>Tracheophyta</taxon>
        <taxon>Spermatophyta</taxon>
        <taxon>Magnoliopsida</taxon>
        <taxon>eudicotyledons</taxon>
        <taxon>Gunneridae</taxon>
        <taxon>Pentapetalae</taxon>
        <taxon>rosids</taxon>
        <taxon>Vitales</taxon>
        <taxon>Vitaceae</taxon>
        <taxon>Viteae</taxon>
        <taxon>Vitis</taxon>
    </lineage>
</organism>
<dbReference type="GO" id="GO:0000162">
    <property type="term" value="P:L-tryptophan biosynthetic process"/>
    <property type="evidence" value="ECO:0007669"/>
    <property type="project" value="UniProtKB-UniPathway"/>
</dbReference>
<dbReference type="Gene3D" id="3.60.120.10">
    <property type="entry name" value="Anthranilate synthase"/>
    <property type="match status" value="1"/>
</dbReference>
<evidence type="ECO:0000313" key="11">
    <source>
        <dbReference type="EMBL" id="AQZ41270.1"/>
    </source>
</evidence>
<evidence type="ECO:0000256" key="7">
    <source>
        <dbReference type="ARBA" id="ARBA00023141"/>
    </source>
</evidence>
<evidence type="ECO:0000256" key="6">
    <source>
        <dbReference type="ARBA" id="ARBA00022822"/>
    </source>
</evidence>
<evidence type="ECO:0000256" key="1">
    <source>
        <dbReference type="ARBA" id="ARBA00004873"/>
    </source>
</evidence>
<dbReference type="InterPro" id="IPR005801">
    <property type="entry name" value="ADC_synthase"/>
</dbReference>
<keyword evidence="6" id="KW-0822">Tryptophan biosynthesis</keyword>
<dbReference type="SUPFAM" id="SSF56322">
    <property type="entry name" value="ADC synthase"/>
    <property type="match status" value="1"/>
</dbReference>
<dbReference type="InterPro" id="IPR019999">
    <property type="entry name" value="Anth_synth_I-like"/>
</dbReference>
<evidence type="ECO:0000259" key="10">
    <source>
        <dbReference type="Pfam" id="PF04715"/>
    </source>
</evidence>
<reference evidence="11" key="1">
    <citation type="submission" date="2017-02" db="EMBL/GenBank/DDBJ databases">
        <authorList>
            <person name="Peterson S.W."/>
        </authorList>
    </citation>
    <scope>NUCLEOTIDE SEQUENCE</scope>
    <source>
        <strain evidence="11">CataASA1-1</strain>
    </source>
</reference>
<dbReference type="InterPro" id="IPR006805">
    <property type="entry name" value="Anth_synth_I_N"/>
</dbReference>
<proteinExistence type="evidence at transcript level"/>
<dbReference type="NCBIfam" id="TIGR00564">
    <property type="entry name" value="trpE_most"/>
    <property type="match status" value="1"/>
</dbReference>
<dbReference type="EC" id="4.1.3.27" evidence="4"/>
<dbReference type="FunFam" id="3.60.120.10:FF:000003">
    <property type="entry name" value="Anthranilate synthase component 1"/>
    <property type="match status" value="1"/>
</dbReference>
<evidence type="ECO:0000259" key="9">
    <source>
        <dbReference type="Pfam" id="PF00425"/>
    </source>
</evidence>
<protein>
    <recommendedName>
        <fullName evidence="4">anthranilate synthase</fullName>
        <ecNumber evidence="4">4.1.3.27</ecNumber>
    </recommendedName>
</protein>
<feature type="domain" description="Chorismate-utilising enzyme C-terminal" evidence="9">
    <location>
        <begin position="323"/>
        <end position="593"/>
    </location>
</feature>
<dbReference type="InterPro" id="IPR005256">
    <property type="entry name" value="Anth_synth_I_PabB"/>
</dbReference>
<comment type="subunit">
    <text evidence="3">Heterotetramer consisting of two non-identical subunits: a beta subunit and a large alpha subunit.</text>
</comment>
<dbReference type="PANTHER" id="PTHR11236:SF9">
    <property type="entry name" value="ANTHRANILATE SYNTHASE COMPONENT 1"/>
    <property type="match status" value="1"/>
</dbReference>